<dbReference type="InterPro" id="IPR010992">
    <property type="entry name" value="IHF-like_DNA-bd_dom_sf"/>
</dbReference>
<evidence type="ECO:0000313" key="5">
    <source>
        <dbReference type="Proteomes" id="UP000319836"/>
    </source>
</evidence>
<dbReference type="CDD" id="cd13831">
    <property type="entry name" value="HU"/>
    <property type="match status" value="1"/>
</dbReference>
<sequence length="99" mass="11034">MNKGELTRSFSRRTGLSLRQSKRAIDVLFGVEGKQMGLIPSTLVQGRNVRLAGFGTFETRRRASRPGRNPRTGEPLVIQAARLPAFRAGRALKDKIRTK</sequence>
<accession>A0A538U408</accession>
<evidence type="ECO:0000313" key="4">
    <source>
        <dbReference type="EMBL" id="TMQ70591.1"/>
    </source>
</evidence>
<dbReference type="GO" id="GO:0003677">
    <property type="term" value="F:DNA binding"/>
    <property type="evidence" value="ECO:0007669"/>
    <property type="project" value="UniProtKB-KW"/>
</dbReference>
<reference evidence="4 5" key="1">
    <citation type="journal article" date="2019" name="Nat. Microbiol.">
        <title>Mediterranean grassland soil C-N compound turnover is dependent on rainfall and depth, and is mediated by genomically divergent microorganisms.</title>
        <authorList>
            <person name="Diamond S."/>
            <person name="Andeer P.F."/>
            <person name="Li Z."/>
            <person name="Crits-Christoph A."/>
            <person name="Burstein D."/>
            <person name="Anantharaman K."/>
            <person name="Lane K.R."/>
            <person name="Thomas B.C."/>
            <person name="Pan C."/>
            <person name="Northen T.R."/>
            <person name="Banfield J.F."/>
        </authorList>
    </citation>
    <scope>NUCLEOTIDE SEQUENCE [LARGE SCALE GENOMIC DNA]</scope>
    <source>
        <strain evidence="4">WS_10</strain>
    </source>
</reference>
<gene>
    <name evidence="4" type="ORF">E6K80_08035</name>
</gene>
<dbReference type="AlphaFoldDB" id="A0A538U408"/>
<evidence type="ECO:0000256" key="2">
    <source>
        <dbReference type="ARBA" id="ARBA00023125"/>
    </source>
</evidence>
<comment type="similarity">
    <text evidence="3">Belongs to the bacterial histone-like protein family.</text>
</comment>
<keyword evidence="1" id="KW-0226">DNA condensation</keyword>
<dbReference type="GO" id="GO:0030527">
    <property type="term" value="F:structural constituent of chromatin"/>
    <property type="evidence" value="ECO:0007669"/>
    <property type="project" value="InterPro"/>
</dbReference>
<proteinExistence type="inferred from homology"/>
<dbReference type="InterPro" id="IPR000119">
    <property type="entry name" value="Hist_DNA-bd"/>
</dbReference>
<dbReference type="Gene3D" id="4.10.520.10">
    <property type="entry name" value="IHF-like DNA-binding proteins"/>
    <property type="match status" value="1"/>
</dbReference>
<dbReference type="PANTHER" id="PTHR33175:SF3">
    <property type="entry name" value="DNA-BINDING PROTEIN HU-BETA"/>
    <property type="match status" value="1"/>
</dbReference>
<dbReference type="SMART" id="SM00411">
    <property type="entry name" value="BHL"/>
    <property type="match status" value="1"/>
</dbReference>
<name>A0A538U408_UNCEI</name>
<keyword evidence="2 4" id="KW-0238">DNA-binding</keyword>
<dbReference type="GO" id="GO:0030261">
    <property type="term" value="P:chromosome condensation"/>
    <property type="evidence" value="ECO:0007669"/>
    <property type="project" value="UniProtKB-KW"/>
</dbReference>
<protein>
    <submittedName>
        <fullName evidence="4">HU family DNA-binding protein</fullName>
    </submittedName>
</protein>
<dbReference type="PANTHER" id="PTHR33175">
    <property type="entry name" value="DNA-BINDING PROTEIN HU"/>
    <property type="match status" value="1"/>
</dbReference>
<dbReference type="EMBL" id="VBPA01000192">
    <property type="protein sequence ID" value="TMQ70591.1"/>
    <property type="molecule type" value="Genomic_DNA"/>
</dbReference>
<dbReference type="PROSITE" id="PS00045">
    <property type="entry name" value="HISTONE_LIKE"/>
    <property type="match status" value="1"/>
</dbReference>
<dbReference type="SUPFAM" id="SSF47729">
    <property type="entry name" value="IHF-like DNA-binding proteins"/>
    <property type="match status" value="1"/>
</dbReference>
<dbReference type="PRINTS" id="PR01727">
    <property type="entry name" value="DNABINDINGHU"/>
</dbReference>
<dbReference type="Proteomes" id="UP000319836">
    <property type="component" value="Unassembled WGS sequence"/>
</dbReference>
<organism evidence="4 5">
    <name type="scientific">Eiseniibacteriota bacterium</name>
    <dbReference type="NCBI Taxonomy" id="2212470"/>
    <lineage>
        <taxon>Bacteria</taxon>
        <taxon>Candidatus Eiseniibacteriota</taxon>
    </lineage>
</organism>
<comment type="caution">
    <text evidence="4">The sequence shown here is derived from an EMBL/GenBank/DDBJ whole genome shotgun (WGS) entry which is preliminary data.</text>
</comment>
<dbReference type="Pfam" id="PF00216">
    <property type="entry name" value="Bac_DNA_binding"/>
    <property type="match status" value="1"/>
</dbReference>
<evidence type="ECO:0000256" key="3">
    <source>
        <dbReference type="RuleBase" id="RU003939"/>
    </source>
</evidence>
<dbReference type="InterPro" id="IPR020816">
    <property type="entry name" value="Histone-like_DNA-bd_CS"/>
</dbReference>
<evidence type="ECO:0000256" key="1">
    <source>
        <dbReference type="ARBA" id="ARBA00023067"/>
    </source>
</evidence>